<proteinExistence type="predicted"/>
<dbReference type="Gene3D" id="3.60.10.10">
    <property type="entry name" value="Endonuclease/exonuclease/phosphatase"/>
    <property type="match status" value="1"/>
</dbReference>
<dbReference type="GO" id="GO:0004527">
    <property type="term" value="F:exonuclease activity"/>
    <property type="evidence" value="ECO:0007669"/>
    <property type="project" value="UniProtKB-KW"/>
</dbReference>
<dbReference type="RefSeq" id="WP_074475065.1">
    <property type="nucleotide sequence ID" value="NZ_FMCT01000006.1"/>
</dbReference>
<keyword evidence="1" id="KW-0255">Endonuclease</keyword>
<keyword evidence="1" id="KW-0269">Exonuclease</keyword>
<dbReference type="Proteomes" id="UP000183585">
    <property type="component" value="Unassembled WGS sequence"/>
</dbReference>
<dbReference type="AlphaFoldDB" id="A0A1C4YG87"/>
<gene>
    <name evidence="1" type="ORF">GA0070563_106105</name>
</gene>
<sequence>MTRLGIATYNYEAGGYRDGTFDMRPLRQTFAALDVPPAIILFCEAKYYRRHQHEGLRLAERALTDALHAPYTGLLGVSQHGPIPPAIFYNASLVTHLVWPGDDPHDPDVFADKRNVGRFRVNTTGTEFGAWVAHFTSRSGTARLEEAKLIDRYGNDPLPFIGGGDLNSTASGGHLPQRDWQTANHHTRTHKGKRIDDGTTDGHWEADTDALDHLIGRWDPTTNRRLDGAGYHAAAELAWLANPDFTIAPTIIDKPGEGGPDLIDYLLVNNAMRPHVIPSSYHVHIPDGPPFPSDHHLVTAEIDI</sequence>
<evidence type="ECO:0000313" key="1">
    <source>
        <dbReference type="EMBL" id="SCF19718.1"/>
    </source>
</evidence>
<dbReference type="EMBL" id="FMCT01000006">
    <property type="protein sequence ID" value="SCF19718.1"/>
    <property type="molecule type" value="Genomic_DNA"/>
</dbReference>
<dbReference type="InterPro" id="IPR036691">
    <property type="entry name" value="Endo/exonu/phosph_ase_sf"/>
</dbReference>
<dbReference type="GO" id="GO:0004519">
    <property type="term" value="F:endonuclease activity"/>
    <property type="evidence" value="ECO:0007669"/>
    <property type="project" value="UniProtKB-KW"/>
</dbReference>
<keyword evidence="1" id="KW-0378">Hydrolase</keyword>
<organism evidence="1 2">
    <name type="scientific">Micromonospora carbonacea</name>
    <dbReference type="NCBI Taxonomy" id="47853"/>
    <lineage>
        <taxon>Bacteria</taxon>
        <taxon>Bacillati</taxon>
        <taxon>Actinomycetota</taxon>
        <taxon>Actinomycetes</taxon>
        <taxon>Micromonosporales</taxon>
        <taxon>Micromonosporaceae</taxon>
        <taxon>Micromonospora</taxon>
    </lineage>
</organism>
<accession>A0A1C4YG87</accession>
<keyword evidence="2" id="KW-1185">Reference proteome</keyword>
<protein>
    <submittedName>
        <fullName evidence="1">Endonuclease/Exonuclease/phosphatase family</fullName>
    </submittedName>
</protein>
<keyword evidence="1" id="KW-0540">Nuclease</keyword>
<reference evidence="2" key="1">
    <citation type="submission" date="2016-06" db="EMBL/GenBank/DDBJ databases">
        <authorList>
            <person name="Varghese N."/>
            <person name="Submissions Spin"/>
        </authorList>
    </citation>
    <scope>NUCLEOTIDE SEQUENCE [LARGE SCALE GENOMIC DNA]</scope>
    <source>
        <strain evidence="2">DSM 43168</strain>
    </source>
</reference>
<name>A0A1C4YG87_9ACTN</name>
<evidence type="ECO:0000313" key="2">
    <source>
        <dbReference type="Proteomes" id="UP000183585"/>
    </source>
</evidence>
<dbReference type="SUPFAM" id="SSF56219">
    <property type="entry name" value="DNase I-like"/>
    <property type="match status" value="1"/>
</dbReference>